<dbReference type="OrthoDB" id="1650379at2"/>
<dbReference type="Proteomes" id="UP000051655">
    <property type="component" value="Unassembled WGS sequence"/>
</dbReference>
<keyword evidence="3" id="KW-1185">Reference proteome</keyword>
<dbReference type="Gene3D" id="3.50.4.20">
    <property type="match status" value="1"/>
</dbReference>
<dbReference type="RefSeq" id="WP_057755911.1">
    <property type="nucleotide sequence ID" value="NZ_JQBP01000005.1"/>
</dbReference>
<name>A0A0R2JK98_9LACO</name>
<evidence type="ECO:0000313" key="2">
    <source>
        <dbReference type="EMBL" id="KRN74810.1"/>
    </source>
</evidence>
<reference evidence="2 3" key="1">
    <citation type="journal article" date="2015" name="Genome Announc.">
        <title>Expanding the biotechnology potential of lactobacilli through comparative genomics of 213 strains and associated genera.</title>
        <authorList>
            <person name="Sun Z."/>
            <person name="Harris H.M."/>
            <person name="McCann A."/>
            <person name="Guo C."/>
            <person name="Argimon S."/>
            <person name="Zhang W."/>
            <person name="Yang X."/>
            <person name="Jeffery I.B."/>
            <person name="Cooney J.C."/>
            <person name="Kagawa T.F."/>
            <person name="Liu W."/>
            <person name="Song Y."/>
            <person name="Salvetti E."/>
            <person name="Wrobel A."/>
            <person name="Rasinkangas P."/>
            <person name="Parkhill J."/>
            <person name="Rea M.C."/>
            <person name="O'Sullivan O."/>
            <person name="Ritari J."/>
            <person name="Douillard F.P."/>
            <person name="Paul Ross R."/>
            <person name="Yang R."/>
            <person name="Briner A.E."/>
            <person name="Felis G.E."/>
            <person name="de Vos W.M."/>
            <person name="Barrangou R."/>
            <person name="Klaenhammer T.R."/>
            <person name="Caufield P.W."/>
            <person name="Cui Y."/>
            <person name="Zhang H."/>
            <person name="O'Toole P.W."/>
        </authorList>
    </citation>
    <scope>NUCLEOTIDE SEQUENCE [LARGE SCALE GENOMIC DNA]</scope>
    <source>
        <strain evidence="2 3">DSM 20593</strain>
    </source>
</reference>
<dbReference type="EMBL" id="JQBP01000005">
    <property type="protein sequence ID" value="KRN74810.1"/>
    <property type="molecule type" value="Genomic_DNA"/>
</dbReference>
<feature type="region of interest" description="Disordered" evidence="1">
    <location>
        <begin position="126"/>
        <end position="196"/>
    </location>
</feature>
<dbReference type="STRING" id="1616.IV73_GL001087"/>
<dbReference type="InterPro" id="IPR009370">
    <property type="entry name" value="YutD-like"/>
</dbReference>
<sequence>MDRERMKELVSQQKAERMAQTQLKAGQKPDEIMINQRMYRLVANYRDAYQADQLKARFSTFLEKYDFLVGDIAADQLRLRGFYQDGTNGVPRSLQIGALQDYLYEDINFGAPYFVLENLEPHEVVEEPEDIPKRRNRRHHRNRHNTAAHISEKAHKVADPKKKRPIKKGSGSQVVTKGKRSQKRFEIHERKVDGDK</sequence>
<accession>A0A0R2JK98</accession>
<gene>
    <name evidence="2" type="ORF">IV73_GL001087</name>
</gene>
<feature type="compositionally biased region" description="Basic residues" evidence="1">
    <location>
        <begin position="134"/>
        <end position="146"/>
    </location>
</feature>
<feature type="compositionally biased region" description="Basic and acidic residues" evidence="1">
    <location>
        <begin position="150"/>
        <end position="160"/>
    </location>
</feature>
<dbReference type="AlphaFoldDB" id="A0A0R2JK98"/>
<evidence type="ECO:0000256" key="1">
    <source>
        <dbReference type="SAM" id="MobiDB-lite"/>
    </source>
</evidence>
<evidence type="ECO:0000313" key="3">
    <source>
        <dbReference type="Proteomes" id="UP000051655"/>
    </source>
</evidence>
<dbReference type="InterPro" id="IPR038141">
    <property type="entry name" value="YutD-like_sf"/>
</dbReference>
<dbReference type="PATRIC" id="fig|1616.3.peg.1116"/>
<organism evidence="2 3">
    <name type="scientific">Weissella kandleri</name>
    <dbReference type="NCBI Taxonomy" id="1616"/>
    <lineage>
        <taxon>Bacteria</taxon>
        <taxon>Bacillati</taxon>
        <taxon>Bacillota</taxon>
        <taxon>Bacilli</taxon>
        <taxon>Lactobacillales</taxon>
        <taxon>Lactobacillaceae</taxon>
        <taxon>Weissella</taxon>
    </lineage>
</organism>
<comment type="caution">
    <text evidence="2">The sequence shown here is derived from an EMBL/GenBank/DDBJ whole genome shotgun (WGS) entry which is preliminary data.</text>
</comment>
<protein>
    <recommendedName>
        <fullName evidence="4">Transcriptional regulator</fullName>
    </recommendedName>
</protein>
<proteinExistence type="predicted"/>
<feature type="compositionally biased region" description="Basic and acidic residues" evidence="1">
    <location>
        <begin position="183"/>
        <end position="196"/>
    </location>
</feature>
<evidence type="ECO:0008006" key="4">
    <source>
        <dbReference type="Google" id="ProtNLM"/>
    </source>
</evidence>
<dbReference type="Pfam" id="PF06265">
    <property type="entry name" value="YutD-like"/>
    <property type="match status" value="1"/>
</dbReference>